<reference evidence="2 3" key="1">
    <citation type="journal article" date="2012" name="Genome Biol.">
        <title>Sequencing three crocodilian genomes to illuminate the evolution of archosaurs and amniotes.</title>
        <authorList>
            <person name="St John J.A."/>
            <person name="Braun E.L."/>
            <person name="Isberg S.R."/>
            <person name="Miles L.G."/>
            <person name="Chong A.Y."/>
            <person name="Gongora J."/>
            <person name="Dalzell P."/>
            <person name="Moran C."/>
            <person name="Bed'hom B."/>
            <person name="Abzhanov A."/>
            <person name="Burgess S.C."/>
            <person name="Cooksey A.M."/>
            <person name="Castoe T.A."/>
            <person name="Crawford N.G."/>
            <person name="Densmore L.D."/>
            <person name="Drew J.C."/>
            <person name="Edwards S.V."/>
            <person name="Faircloth B.C."/>
            <person name="Fujita M.K."/>
            <person name="Greenwold M.J."/>
            <person name="Hoffmann F.G."/>
            <person name="Howard J.M."/>
            <person name="Iguchi T."/>
            <person name="Janes D.E."/>
            <person name="Khan S.Y."/>
            <person name="Kohno S."/>
            <person name="de Koning A.J."/>
            <person name="Lance S.L."/>
            <person name="McCarthy F.M."/>
            <person name="McCormack J.E."/>
            <person name="Merchant M.E."/>
            <person name="Peterson D.G."/>
            <person name="Pollock D.D."/>
            <person name="Pourmand N."/>
            <person name="Raney B.J."/>
            <person name="Roessler K.A."/>
            <person name="Sanford J.R."/>
            <person name="Sawyer R.H."/>
            <person name="Schmidt C.J."/>
            <person name="Triplett E.W."/>
            <person name="Tuberville T.D."/>
            <person name="Venegas-Anaya M."/>
            <person name="Howard J.T."/>
            <person name="Jarvis E.D."/>
            <person name="Guillette L.J.Jr."/>
            <person name="Glenn T.C."/>
            <person name="Green R.E."/>
            <person name="Ray D.A."/>
        </authorList>
    </citation>
    <scope>NUCLEOTIDE SEQUENCE [LARGE SCALE GENOMIC DNA]</scope>
    <source>
        <strain evidence="2">KSC_2009_1</strain>
    </source>
</reference>
<dbReference type="AlphaFoldDB" id="A0A151PHB9"/>
<proteinExistence type="predicted"/>
<feature type="compositionally biased region" description="Basic residues" evidence="1">
    <location>
        <begin position="7"/>
        <end position="33"/>
    </location>
</feature>
<feature type="compositionally biased region" description="Polar residues" evidence="1">
    <location>
        <begin position="70"/>
        <end position="80"/>
    </location>
</feature>
<dbReference type="eggNOG" id="KOG0904">
    <property type="taxonomic scope" value="Eukaryota"/>
</dbReference>
<sequence>MGVQNWKRARQCNRRQRCQKNRKEKRMGKQRGRDKRETSNRSREPRKPRALGSAVSRTPRPGRAPRSDRQLTSWASSLSVKANPDPCCPPVVRSEHCSPEQRRGGGKTNPLFRAALLWSRRDLRSV</sequence>
<feature type="compositionally biased region" description="Basic and acidic residues" evidence="1">
    <location>
        <begin position="34"/>
        <end position="47"/>
    </location>
</feature>
<dbReference type="eggNOG" id="KOG2128">
    <property type="taxonomic scope" value="Eukaryota"/>
</dbReference>
<keyword evidence="3" id="KW-1185">Reference proteome</keyword>
<evidence type="ECO:0000256" key="1">
    <source>
        <dbReference type="SAM" id="MobiDB-lite"/>
    </source>
</evidence>
<gene>
    <name evidence="2" type="ORF">Y1Q_0017878</name>
</gene>
<name>A0A151PHB9_ALLMI</name>
<organism evidence="2 3">
    <name type="scientific">Alligator mississippiensis</name>
    <name type="common">American alligator</name>
    <dbReference type="NCBI Taxonomy" id="8496"/>
    <lineage>
        <taxon>Eukaryota</taxon>
        <taxon>Metazoa</taxon>
        <taxon>Chordata</taxon>
        <taxon>Craniata</taxon>
        <taxon>Vertebrata</taxon>
        <taxon>Euteleostomi</taxon>
        <taxon>Archelosauria</taxon>
        <taxon>Archosauria</taxon>
        <taxon>Crocodylia</taxon>
        <taxon>Alligatoridae</taxon>
        <taxon>Alligatorinae</taxon>
        <taxon>Alligator</taxon>
    </lineage>
</organism>
<feature type="region of interest" description="Disordered" evidence="1">
    <location>
        <begin position="1"/>
        <end position="90"/>
    </location>
</feature>
<protein>
    <submittedName>
        <fullName evidence="2">Uncharacterized protein</fullName>
    </submittedName>
</protein>
<dbReference type="Proteomes" id="UP000050525">
    <property type="component" value="Unassembled WGS sequence"/>
</dbReference>
<comment type="caution">
    <text evidence="2">The sequence shown here is derived from an EMBL/GenBank/DDBJ whole genome shotgun (WGS) entry which is preliminary data.</text>
</comment>
<evidence type="ECO:0000313" key="3">
    <source>
        <dbReference type="Proteomes" id="UP000050525"/>
    </source>
</evidence>
<evidence type="ECO:0000313" key="2">
    <source>
        <dbReference type="EMBL" id="KYO48393.1"/>
    </source>
</evidence>
<dbReference type="EMBL" id="AKHW03000207">
    <property type="protein sequence ID" value="KYO48393.1"/>
    <property type="molecule type" value="Genomic_DNA"/>
</dbReference>
<accession>A0A151PHB9</accession>